<sequence>MFRIYPAVDIKDGKCVRLYQGDMSKETVFSENPREMALAWQDQGAKYLHVVDLDGAIEGKPVNLDAIGSILQRVEVPVQVGGGIRRMEDVAKLLGLGADRVILGSGAIVGDDFLERAIDGFGSRILVSIDTKSEQVAISGWTEMVEITVWEILRRLIHAGANGIIHTDILRDGTLGGYDTATLEPFLDRNFRVIAAGGVTTLQDVTTLKSLRKRGVEGVIIGKALYSNELHLADVLPLEEDT</sequence>
<dbReference type="InterPro" id="IPR006062">
    <property type="entry name" value="His_biosynth"/>
</dbReference>
<dbReference type="GO" id="GO:0000105">
    <property type="term" value="P:L-histidine biosynthetic process"/>
    <property type="evidence" value="ECO:0007669"/>
    <property type="project" value="UniProtKB-UniRule"/>
</dbReference>
<dbReference type="AlphaFoldDB" id="A0A1F2WGK1"/>
<evidence type="ECO:0000256" key="3">
    <source>
        <dbReference type="ARBA" id="ARBA00005133"/>
    </source>
</evidence>
<evidence type="ECO:0000256" key="10">
    <source>
        <dbReference type="ARBA" id="ARBA00023235"/>
    </source>
</evidence>
<evidence type="ECO:0000256" key="7">
    <source>
        <dbReference type="ARBA" id="ARBA00022490"/>
    </source>
</evidence>
<evidence type="ECO:0000256" key="6">
    <source>
        <dbReference type="ARBA" id="ARBA00018464"/>
    </source>
</evidence>
<dbReference type="InterPro" id="IPR011060">
    <property type="entry name" value="RibuloseP-bd_barrel"/>
</dbReference>
<evidence type="ECO:0000256" key="2">
    <source>
        <dbReference type="ARBA" id="ARBA00004496"/>
    </source>
</evidence>
<reference evidence="15 16" key="1">
    <citation type="journal article" date="2016" name="Nat. Commun.">
        <title>Thousands of microbial genomes shed light on interconnected biogeochemical processes in an aquifer system.</title>
        <authorList>
            <person name="Anantharaman K."/>
            <person name="Brown C.T."/>
            <person name="Hug L.A."/>
            <person name="Sharon I."/>
            <person name="Castelle C.J."/>
            <person name="Probst A.J."/>
            <person name="Thomas B.C."/>
            <person name="Singh A."/>
            <person name="Wilkins M.J."/>
            <person name="Karaoz U."/>
            <person name="Brodie E.L."/>
            <person name="Williams K.H."/>
            <person name="Hubbard S.S."/>
            <person name="Banfield J.F."/>
        </authorList>
    </citation>
    <scope>NUCLEOTIDE SEQUENCE [LARGE SCALE GENOMIC DNA]</scope>
</reference>
<comment type="similarity">
    <text evidence="4 12 13">Belongs to the HisA/HisF family.</text>
</comment>
<dbReference type="NCBIfam" id="TIGR00007">
    <property type="entry name" value="1-(5-phosphoribosyl)-5-[(5-phosphoribosylamino)methylideneamino]imidazole-4-carboxamide isomerase"/>
    <property type="match status" value="1"/>
</dbReference>
<evidence type="ECO:0000256" key="11">
    <source>
        <dbReference type="ARBA" id="ARBA00030547"/>
    </source>
</evidence>
<evidence type="ECO:0000256" key="8">
    <source>
        <dbReference type="ARBA" id="ARBA00022605"/>
    </source>
</evidence>
<accession>A0A1F2WGK1</accession>
<name>A0A1F2WGK1_9ACTN</name>
<evidence type="ECO:0000256" key="9">
    <source>
        <dbReference type="ARBA" id="ARBA00023102"/>
    </source>
</evidence>
<feature type="active site" description="Proton donor" evidence="12">
    <location>
        <position position="130"/>
    </location>
</feature>
<comment type="pathway">
    <text evidence="3 12 14">Amino-acid biosynthesis; L-histidine biosynthesis; L-histidine from 5-phospho-alpha-D-ribose 1-diphosphate: step 4/9.</text>
</comment>
<dbReference type="PANTHER" id="PTHR43090">
    <property type="entry name" value="1-(5-PHOSPHORIBOSYL)-5-[(5-PHOSPHORIBOSYLAMINO)METHYLIDENEAMINO] IMIDAZOLE-4-CARBOXAMIDE ISOMERASE"/>
    <property type="match status" value="1"/>
</dbReference>
<dbReference type="EC" id="5.3.1.16" evidence="5 12"/>
<dbReference type="FunFam" id="3.20.20.70:FF:000009">
    <property type="entry name" value="1-(5-phosphoribosyl)-5-[(5-phosphoribosylamino)methylideneamino] imidazole-4-carboxamide isomerase"/>
    <property type="match status" value="1"/>
</dbReference>
<dbReference type="InterPro" id="IPR044524">
    <property type="entry name" value="Isoase_HisA-like"/>
</dbReference>
<dbReference type="EMBL" id="MELK01000050">
    <property type="protein sequence ID" value="OFW55983.1"/>
    <property type="molecule type" value="Genomic_DNA"/>
</dbReference>
<dbReference type="Gene3D" id="3.20.20.70">
    <property type="entry name" value="Aldolase class I"/>
    <property type="match status" value="1"/>
</dbReference>
<dbReference type="InterPro" id="IPR006063">
    <property type="entry name" value="HisA_bact_arch"/>
</dbReference>
<dbReference type="GO" id="GO:0000162">
    <property type="term" value="P:L-tryptophan biosynthetic process"/>
    <property type="evidence" value="ECO:0007669"/>
    <property type="project" value="TreeGrafter"/>
</dbReference>
<dbReference type="STRING" id="1797197.A2Y75_04510"/>
<evidence type="ECO:0000256" key="13">
    <source>
        <dbReference type="RuleBase" id="RU003657"/>
    </source>
</evidence>
<evidence type="ECO:0000256" key="12">
    <source>
        <dbReference type="HAMAP-Rule" id="MF_01014"/>
    </source>
</evidence>
<proteinExistence type="inferred from homology"/>
<dbReference type="SUPFAM" id="SSF51366">
    <property type="entry name" value="Ribulose-phoshate binding barrel"/>
    <property type="match status" value="1"/>
</dbReference>
<evidence type="ECO:0000313" key="16">
    <source>
        <dbReference type="Proteomes" id="UP000177876"/>
    </source>
</evidence>
<organism evidence="15 16">
    <name type="scientific">Candidatus Solincola sediminis</name>
    <dbReference type="NCBI Taxonomy" id="1797199"/>
    <lineage>
        <taxon>Bacteria</taxon>
        <taxon>Bacillati</taxon>
        <taxon>Actinomycetota</taxon>
        <taxon>Candidatus Geothermincolia</taxon>
        <taxon>Candidatus Geothermincolales</taxon>
        <taxon>Candidatus Geothermincolaceae</taxon>
        <taxon>Candidatus Solincola</taxon>
    </lineage>
</organism>
<keyword evidence="10 12" id="KW-0413">Isomerase</keyword>
<evidence type="ECO:0000256" key="14">
    <source>
        <dbReference type="RuleBase" id="RU003658"/>
    </source>
</evidence>
<keyword evidence="9 12" id="KW-0368">Histidine biosynthesis</keyword>
<dbReference type="GO" id="GO:0003949">
    <property type="term" value="F:1-(5-phosphoribosyl)-5-[(5-phosphoribosylamino)methylideneamino]imidazole-4-carboxamide isomerase activity"/>
    <property type="evidence" value="ECO:0007669"/>
    <property type="project" value="UniProtKB-UniRule"/>
</dbReference>
<dbReference type="Proteomes" id="UP000177876">
    <property type="component" value="Unassembled WGS sequence"/>
</dbReference>
<dbReference type="PANTHER" id="PTHR43090:SF2">
    <property type="entry name" value="1-(5-PHOSPHORIBOSYL)-5-[(5-PHOSPHORIBOSYLAMINO)METHYLIDENEAMINO] IMIDAZOLE-4-CARBOXAMIDE ISOMERASE"/>
    <property type="match status" value="1"/>
</dbReference>
<evidence type="ECO:0000256" key="4">
    <source>
        <dbReference type="ARBA" id="ARBA00009667"/>
    </source>
</evidence>
<dbReference type="InterPro" id="IPR013785">
    <property type="entry name" value="Aldolase_TIM"/>
</dbReference>
<evidence type="ECO:0000256" key="5">
    <source>
        <dbReference type="ARBA" id="ARBA00012550"/>
    </source>
</evidence>
<dbReference type="CDD" id="cd04732">
    <property type="entry name" value="HisA"/>
    <property type="match status" value="1"/>
</dbReference>
<keyword evidence="7 12" id="KW-0963">Cytoplasm</keyword>
<dbReference type="GO" id="GO:0005737">
    <property type="term" value="C:cytoplasm"/>
    <property type="evidence" value="ECO:0007669"/>
    <property type="project" value="UniProtKB-SubCell"/>
</dbReference>
<dbReference type="Pfam" id="PF00977">
    <property type="entry name" value="His_biosynth"/>
    <property type="match status" value="1"/>
</dbReference>
<dbReference type="HAMAP" id="MF_01014">
    <property type="entry name" value="HisA"/>
    <property type="match status" value="1"/>
</dbReference>
<protein>
    <recommendedName>
        <fullName evidence="6 12">1-(5-phosphoribosyl)-5-[(5-phosphoribosylamino)methylideneamino] imidazole-4-carboxamide isomerase</fullName>
        <ecNumber evidence="5 12">5.3.1.16</ecNumber>
    </recommendedName>
    <alternativeName>
        <fullName evidence="11 12">Phosphoribosylformimino-5-aminoimidazole carboxamide ribotide isomerase</fullName>
    </alternativeName>
</protein>
<evidence type="ECO:0000313" key="15">
    <source>
        <dbReference type="EMBL" id="OFW55983.1"/>
    </source>
</evidence>
<comment type="catalytic activity">
    <reaction evidence="1 12 14">
        <text>1-(5-phospho-beta-D-ribosyl)-5-[(5-phospho-beta-D-ribosylamino)methylideneamino]imidazole-4-carboxamide = 5-[(5-phospho-1-deoxy-D-ribulos-1-ylimino)methylamino]-1-(5-phospho-beta-D-ribosyl)imidazole-4-carboxamide</text>
        <dbReference type="Rhea" id="RHEA:15469"/>
        <dbReference type="ChEBI" id="CHEBI:58435"/>
        <dbReference type="ChEBI" id="CHEBI:58525"/>
        <dbReference type="EC" id="5.3.1.16"/>
    </reaction>
</comment>
<evidence type="ECO:0000256" key="1">
    <source>
        <dbReference type="ARBA" id="ARBA00000901"/>
    </source>
</evidence>
<dbReference type="InterPro" id="IPR023016">
    <property type="entry name" value="HisA/PriA"/>
</dbReference>
<keyword evidence="8 12" id="KW-0028">Amino-acid biosynthesis</keyword>
<comment type="caution">
    <text evidence="15">The sequence shown here is derived from an EMBL/GenBank/DDBJ whole genome shotgun (WGS) entry which is preliminary data.</text>
</comment>
<comment type="subcellular location">
    <subcellularLocation>
        <location evidence="2 12 14">Cytoplasm</location>
    </subcellularLocation>
</comment>
<gene>
    <name evidence="12" type="primary">hisA</name>
    <name evidence="15" type="ORF">A2Y75_04510</name>
</gene>
<feature type="active site" description="Proton acceptor" evidence="12">
    <location>
        <position position="9"/>
    </location>
</feature>
<dbReference type="UniPathway" id="UPA00031">
    <property type="reaction ID" value="UER00009"/>
</dbReference>